<reference evidence="1" key="1">
    <citation type="submission" date="2020-05" db="EMBL/GenBank/DDBJ databases">
        <title>Large-scale comparative analyses of tick genomes elucidate their genetic diversity and vector capacities.</title>
        <authorList>
            <person name="Jia N."/>
            <person name="Wang J."/>
            <person name="Shi W."/>
            <person name="Du L."/>
            <person name="Sun Y."/>
            <person name="Zhan W."/>
            <person name="Jiang J."/>
            <person name="Wang Q."/>
            <person name="Zhang B."/>
            <person name="Ji P."/>
            <person name="Sakyi L.B."/>
            <person name="Cui X."/>
            <person name="Yuan T."/>
            <person name="Jiang B."/>
            <person name="Yang W."/>
            <person name="Lam T.T.-Y."/>
            <person name="Chang Q."/>
            <person name="Ding S."/>
            <person name="Wang X."/>
            <person name="Zhu J."/>
            <person name="Ruan X."/>
            <person name="Zhao L."/>
            <person name="Wei J."/>
            <person name="Que T."/>
            <person name="Du C."/>
            <person name="Cheng J."/>
            <person name="Dai P."/>
            <person name="Han X."/>
            <person name="Huang E."/>
            <person name="Gao Y."/>
            <person name="Liu J."/>
            <person name="Shao H."/>
            <person name="Ye R."/>
            <person name="Li L."/>
            <person name="Wei W."/>
            <person name="Wang X."/>
            <person name="Wang C."/>
            <person name="Yang T."/>
            <person name="Huo Q."/>
            <person name="Li W."/>
            <person name="Guo W."/>
            <person name="Chen H."/>
            <person name="Zhou L."/>
            <person name="Ni X."/>
            <person name="Tian J."/>
            <person name="Zhou Y."/>
            <person name="Sheng Y."/>
            <person name="Liu T."/>
            <person name="Pan Y."/>
            <person name="Xia L."/>
            <person name="Li J."/>
            <person name="Zhao F."/>
            <person name="Cao W."/>
        </authorList>
    </citation>
    <scope>NUCLEOTIDE SEQUENCE</scope>
    <source>
        <strain evidence="1">Hyas-2018</strain>
    </source>
</reference>
<sequence length="117" mass="12678">MYEHVEIGDIGTFGGFVLASISLGSCQQRQKRCRRVAPLVGRLPGPRRDPSVIFLGSKTRRPRPLFAPTYAKLPGPDWSGGENSCGSSILTTAGQLDLIKGQCTSDSCRLRVPPHQV</sequence>
<keyword evidence="2" id="KW-1185">Reference proteome</keyword>
<dbReference type="Proteomes" id="UP000821845">
    <property type="component" value="Chromosome 4"/>
</dbReference>
<protein>
    <submittedName>
        <fullName evidence="1">Uncharacterized protein</fullName>
    </submittedName>
</protein>
<evidence type="ECO:0000313" key="2">
    <source>
        <dbReference type="Proteomes" id="UP000821845"/>
    </source>
</evidence>
<name>A0ACB7SEX1_HYAAI</name>
<evidence type="ECO:0000313" key="1">
    <source>
        <dbReference type="EMBL" id="KAH6933110.1"/>
    </source>
</evidence>
<proteinExistence type="predicted"/>
<accession>A0ACB7SEX1</accession>
<comment type="caution">
    <text evidence="1">The sequence shown here is derived from an EMBL/GenBank/DDBJ whole genome shotgun (WGS) entry which is preliminary data.</text>
</comment>
<organism evidence="1 2">
    <name type="scientific">Hyalomma asiaticum</name>
    <name type="common">Tick</name>
    <dbReference type="NCBI Taxonomy" id="266040"/>
    <lineage>
        <taxon>Eukaryota</taxon>
        <taxon>Metazoa</taxon>
        <taxon>Ecdysozoa</taxon>
        <taxon>Arthropoda</taxon>
        <taxon>Chelicerata</taxon>
        <taxon>Arachnida</taxon>
        <taxon>Acari</taxon>
        <taxon>Parasitiformes</taxon>
        <taxon>Ixodida</taxon>
        <taxon>Ixodoidea</taxon>
        <taxon>Ixodidae</taxon>
        <taxon>Hyalomminae</taxon>
        <taxon>Hyalomma</taxon>
    </lineage>
</organism>
<dbReference type="EMBL" id="CM023484">
    <property type="protein sequence ID" value="KAH6933110.1"/>
    <property type="molecule type" value="Genomic_DNA"/>
</dbReference>
<gene>
    <name evidence="1" type="ORF">HPB50_012174</name>
</gene>